<evidence type="ECO:0000313" key="2">
    <source>
        <dbReference type="EMBL" id="MDC7682351.1"/>
    </source>
</evidence>
<reference evidence="2 3" key="1">
    <citation type="submission" date="2023-01" db="EMBL/GenBank/DDBJ databases">
        <title>Novel species of the genus Asticcacaulis isolated from rivers.</title>
        <authorList>
            <person name="Lu H."/>
        </authorList>
    </citation>
    <scope>NUCLEOTIDE SEQUENCE [LARGE SCALE GENOMIC DNA]</scope>
    <source>
        <strain evidence="2 3">BYS171W</strain>
    </source>
</reference>
<keyword evidence="1" id="KW-0732">Signal</keyword>
<gene>
    <name evidence="2" type="ORF">PQU92_03635</name>
</gene>
<name>A0ABT5HQM4_9CAUL</name>
<evidence type="ECO:0000256" key="1">
    <source>
        <dbReference type="SAM" id="SignalP"/>
    </source>
</evidence>
<organism evidence="2 3">
    <name type="scientific">Asticcacaulis aquaticus</name>
    <dbReference type="NCBI Taxonomy" id="2984212"/>
    <lineage>
        <taxon>Bacteria</taxon>
        <taxon>Pseudomonadati</taxon>
        <taxon>Pseudomonadota</taxon>
        <taxon>Alphaproteobacteria</taxon>
        <taxon>Caulobacterales</taxon>
        <taxon>Caulobacteraceae</taxon>
        <taxon>Asticcacaulis</taxon>
    </lineage>
</organism>
<keyword evidence="3" id="KW-1185">Reference proteome</keyword>
<dbReference type="Proteomes" id="UP001214854">
    <property type="component" value="Unassembled WGS sequence"/>
</dbReference>
<proteinExistence type="predicted"/>
<dbReference type="RefSeq" id="WP_272746844.1">
    <property type="nucleotide sequence ID" value="NZ_JAQQKX010000002.1"/>
</dbReference>
<accession>A0ABT5HQM4</accession>
<protein>
    <recommendedName>
        <fullName evidence="4">Homogentisate 1,2-dioxygenase</fullName>
    </recommendedName>
</protein>
<comment type="caution">
    <text evidence="2">The sequence shown here is derived from an EMBL/GenBank/DDBJ whole genome shotgun (WGS) entry which is preliminary data.</text>
</comment>
<dbReference type="EMBL" id="JAQQKX010000002">
    <property type="protein sequence ID" value="MDC7682351.1"/>
    <property type="molecule type" value="Genomic_DNA"/>
</dbReference>
<feature type="signal peptide" evidence="1">
    <location>
        <begin position="1"/>
        <end position="18"/>
    </location>
</feature>
<evidence type="ECO:0008006" key="4">
    <source>
        <dbReference type="Google" id="ProtNLM"/>
    </source>
</evidence>
<sequence length="171" mass="17977">MRALLTAALVLVAAPVFAQDAAPKTEKPVCPTTPAMTGEFAHWMHAGPVTATVDAKGAPLLKVGTPLKVTLLDSTRVTYKRARATQPTTPVYSGTLSLKIDTAGQYGIAAGAGVWIDVEKDGKTLSSNKHGHGPDCSGVRKIVEFALEPGTYTVHLVDNKEPTITVMAVSR</sequence>
<feature type="chain" id="PRO_5045486032" description="Homogentisate 1,2-dioxygenase" evidence="1">
    <location>
        <begin position="19"/>
        <end position="171"/>
    </location>
</feature>
<evidence type="ECO:0000313" key="3">
    <source>
        <dbReference type="Proteomes" id="UP001214854"/>
    </source>
</evidence>